<organism evidence="6 7">
    <name type="scientific">Streptomyces venezuelae</name>
    <dbReference type="NCBI Taxonomy" id="54571"/>
    <lineage>
        <taxon>Bacteria</taxon>
        <taxon>Bacillati</taxon>
        <taxon>Actinomycetota</taxon>
        <taxon>Actinomycetes</taxon>
        <taxon>Kitasatosporales</taxon>
        <taxon>Streptomycetaceae</taxon>
        <taxon>Streptomyces</taxon>
    </lineage>
</organism>
<keyword evidence="1" id="KW-0678">Repressor</keyword>
<protein>
    <recommendedName>
        <fullName evidence="5">Tetracycline repressor TetR C-terminal domain-containing protein</fullName>
    </recommendedName>
</protein>
<evidence type="ECO:0000256" key="1">
    <source>
        <dbReference type="ARBA" id="ARBA00022491"/>
    </source>
</evidence>
<dbReference type="GO" id="GO:0045892">
    <property type="term" value="P:negative regulation of DNA-templated transcription"/>
    <property type="evidence" value="ECO:0007669"/>
    <property type="project" value="InterPro"/>
</dbReference>
<feature type="domain" description="Tetracycline repressor TetR C-terminal" evidence="5">
    <location>
        <begin position="58"/>
        <end position="185"/>
    </location>
</feature>
<evidence type="ECO:0000256" key="2">
    <source>
        <dbReference type="ARBA" id="ARBA00023015"/>
    </source>
</evidence>
<evidence type="ECO:0000313" key="7">
    <source>
        <dbReference type="Proteomes" id="UP000322927"/>
    </source>
</evidence>
<evidence type="ECO:0000313" key="6">
    <source>
        <dbReference type="EMBL" id="QES39501.1"/>
    </source>
</evidence>
<dbReference type="InterPro" id="IPR009057">
    <property type="entry name" value="Homeodomain-like_sf"/>
</dbReference>
<dbReference type="AlphaFoldDB" id="A0A5P2CDT9"/>
<name>A0A5P2CDT9_STRVZ</name>
<dbReference type="InterPro" id="IPR003012">
    <property type="entry name" value="Tet_transcr_reg_TetR"/>
</dbReference>
<keyword evidence="2" id="KW-0805">Transcription regulation</keyword>
<keyword evidence="3" id="KW-0804">Transcription</keyword>
<dbReference type="SUPFAM" id="SSF48498">
    <property type="entry name" value="Tetracyclin repressor-like, C-terminal domain"/>
    <property type="match status" value="1"/>
</dbReference>
<reference evidence="6 7" key="1">
    <citation type="submission" date="2018-05" db="EMBL/GenBank/DDBJ databases">
        <title>Streptomyces venezuelae.</title>
        <authorList>
            <person name="Kim W."/>
            <person name="Lee N."/>
            <person name="Cho B.-K."/>
        </authorList>
    </citation>
    <scope>NUCLEOTIDE SEQUENCE [LARGE SCALE GENOMIC DNA]</scope>
    <source>
        <strain evidence="6 7">ATCC 14584</strain>
    </source>
</reference>
<accession>A0A5P2CDT9</accession>
<evidence type="ECO:0000256" key="4">
    <source>
        <dbReference type="SAM" id="MobiDB-lite"/>
    </source>
</evidence>
<evidence type="ECO:0000259" key="5">
    <source>
        <dbReference type="Pfam" id="PF02909"/>
    </source>
</evidence>
<gene>
    <name evidence="6" type="ORF">DEJ48_36515</name>
</gene>
<evidence type="ECO:0000256" key="3">
    <source>
        <dbReference type="ARBA" id="ARBA00023163"/>
    </source>
</evidence>
<dbReference type="Proteomes" id="UP000322927">
    <property type="component" value="Chromosome"/>
</dbReference>
<dbReference type="PRINTS" id="PR00400">
    <property type="entry name" value="TETREPRESSOR"/>
</dbReference>
<dbReference type="InterPro" id="IPR004111">
    <property type="entry name" value="Repressor_TetR_C"/>
</dbReference>
<dbReference type="SUPFAM" id="SSF46689">
    <property type="entry name" value="Homeodomain-like"/>
    <property type="match status" value="1"/>
</dbReference>
<dbReference type="Pfam" id="PF02909">
    <property type="entry name" value="TetR_C_1"/>
    <property type="match status" value="1"/>
</dbReference>
<dbReference type="EMBL" id="CP029192">
    <property type="protein sequence ID" value="QES39501.1"/>
    <property type="molecule type" value="Genomic_DNA"/>
</dbReference>
<proteinExistence type="predicted"/>
<dbReference type="Gene3D" id="1.10.357.10">
    <property type="entry name" value="Tetracycline Repressor, domain 2"/>
    <property type="match status" value="1"/>
</dbReference>
<feature type="region of interest" description="Disordered" evidence="4">
    <location>
        <begin position="186"/>
        <end position="227"/>
    </location>
</feature>
<dbReference type="InterPro" id="IPR036271">
    <property type="entry name" value="Tet_transcr_reg_TetR-rel_C_sf"/>
</dbReference>
<sequence>MIDADGSGAFSLPRLADRLGVRTASLYNHLDGRSAVIEGVRRLVVEEMDISAFDELPWSDALAAWARSYRDAFARHPHTVELLATTTISSPATLAMYESVVAALARGGWPERHLVAVLTSVESFLLGSALDLVAPPLMIDPSDHAPRVPVLAAALRAAYADRKPARADQAFDTGLDALIRGLEARLAEVSDPRRPRSRRPRSHAPRESSRTTARSARGVGRTADGPP</sequence>
<dbReference type="GO" id="GO:0046677">
    <property type="term" value="P:response to antibiotic"/>
    <property type="evidence" value="ECO:0007669"/>
    <property type="project" value="InterPro"/>
</dbReference>
<dbReference type="OrthoDB" id="3432043at2"/>